<comment type="subcellular location">
    <subcellularLocation>
        <location evidence="1">Cytoplasm</location>
    </subcellularLocation>
</comment>
<evidence type="ECO:0000313" key="13">
    <source>
        <dbReference type="EMBL" id="MBE9116835.1"/>
    </source>
</evidence>
<accession>A0A8J7JBG3</accession>
<dbReference type="GO" id="GO:0005737">
    <property type="term" value="C:cytoplasm"/>
    <property type="evidence" value="ECO:0007669"/>
    <property type="project" value="UniProtKB-SubCell"/>
</dbReference>
<keyword evidence="8" id="KW-0547">Nucleotide-binding</keyword>
<evidence type="ECO:0000256" key="2">
    <source>
        <dbReference type="ARBA" id="ARBA00007663"/>
    </source>
</evidence>
<dbReference type="GO" id="GO:0006450">
    <property type="term" value="P:regulation of translational fidelity"/>
    <property type="evidence" value="ECO:0007669"/>
    <property type="project" value="TreeGrafter"/>
</dbReference>
<dbReference type="GO" id="GO:0000049">
    <property type="term" value="F:tRNA binding"/>
    <property type="evidence" value="ECO:0007669"/>
    <property type="project" value="TreeGrafter"/>
</dbReference>
<dbReference type="SUPFAM" id="SSF55821">
    <property type="entry name" value="YrdC/RibB"/>
    <property type="match status" value="1"/>
</dbReference>
<dbReference type="PANTHER" id="PTHR17490:SF16">
    <property type="entry name" value="THREONYLCARBAMOYL-AMP SYNTHASE"/>
    <property type="match status" value="1"/>
</dbReference>
<dbReference type="Proteomes" id="UP000654482">
    <property type="component" value="Unassembled WGS sequence"/>
</dbReference>
<keyword evidence="4" id="KW-0963">Cytoplasm</keyword>
<dbReference type="Pfam" id="PF01300">
    <property type="entry name" value="Sua5_yciO_yrdC"/>
    <property type="match status" value="1"/>
</dbReference>
<keyword evidence="7" id="KW-0548">Nucleotidyltransferase</keyword>
<keyword evidence="14" id="KW-1185">Reference proteome</keyword>
<dbReference type="InterPro" id="IPR017945">
    <property type="entry name" value="DHBP_synth_RibB-like_a/b_dom"/>
</dbReference>
<evidence type="ECO:0000256" key="11">
    <source>
        <dbReference type="ARBA" id="ARBA00048366"/>
    </source>
</evidence>
<sequence>MTQVSQTNFIEGAIAGNVISFPTDTVPALAVRPDNATAIFTLKQRAPEKPLILMAAAWRDLQPYLTGTPDEFATWEGIVQRYWPGALTLVLPASPSVPPAMNPLNPETIGVRVPNSDIALALLAKTGPLATTSANRSGESPLETMAAIEAAFDERVLIPNDVPGDIKLGSGLPSTVVRWMEGEWTVLRQGSVRLI</sequence>
<gene>
    <name evidence="13" type="ORF">IQ249_13085</name>
</gene>
<evidence type="ECO:0000256" key="3">
    <source>
        <dbReference type="ARBA" id="ARBA00012584"/>
    </source>
</evidence>
<evidence type="ECO:0000256" key="4">
    <source>
        <dbReference type="ARBA" id="ARBA00022490"/>
    </source>
</evidence>
<dbReference type="Gene3D" id="3.90.870.10">
    <property type="entry name" value="DHBP synthase"/>
    <property type="match status" value="1"/>
</dbReference>
<evidence type="ECO:0000256" key="6">
    <source>
        <dbReference type="ARBA" id="ARBA00022694"/>
    </source>
</evidence>
<dbReference type="RefSeq" id="WP_194029929.1">
    <property type="nucleotide sequence ID" value="NZ_JADEWZ010000018.1"/>
</dbReference>
<dbReference type="GO" id="GO:0003725">
    <property type="term" value="F:double-stranded RNA binding"/>
    <property type="evidence" value="ECO:0007669"/>
    <property type="project" value="InterPro"/>
</dbReference>
<dbReference type="EC" id="2.7.7.87" evidence="3"/>
<protein>
    <recommendedName>
        <fullName evidence="10">L-threonylcarbamoyladenylate synthase</fullName>
        <ecNumber evidence="3">2.7.7.87</ecNumber>
    </recommendedName>
    <alternativeName>
        <fullName evidence="10">L-threonylcarbamoyladenylate synthase</fullName>
    </alternativeName>
</protein>
<evidence type="ECO:0000256" key="9">
    <source>
        <dbReference type="ARBA" id="ARBA00022840"/>
    </source>
</evidence>
<comment type="caution">
    <text evidence="13">The sequence shown here is derived from an EMBL/GenBank/DDBJ whole genome shotgun (WGS) entry which is preliminary data.</text>
</comment>
<proteinExistence type="inferred from homology"/>
<keyword evidence="5" id="KW-0808">Transferase</keyword>
<organism evidence="13 14">
    <name type="scientific">Lusitaniella coriacea LEGE 07157</name>
    <dbReference type="NCBI Taxonomy" id="945747"/>
    <lineage>
        <taxon>Bacteria</taxon>
        <taxon>Bacillati</taxon>
        <taxon>Cyanobacteriota</taxon>
        <taxon>Cyanophyceae</taxon>
        <taxon>Spirulinales</taxon>
        <taxon>Lusitaniellaceae</taxon>
        <taxon>Lusitaniella</taxon>
    </lineage>
</organism>
<feature type="domain" description="YrdC-like" evidence="12">
    <location>
        <begin position="1"/>
        <end position="192"/>
    </location>
</feature>
<reference evidence="13" key="1">
    <citation type="submission" date="2020-10" db="EMBL/GenBank/DDBJ databases">
        <authorList>
            <person name="Castelo-Branco R."/>
            <person name="Eusebio N."/>
            <person name="Adriana R."/>
            <person name="Vieira A."/>
            <person name="Brugerolle De Fraissinette N."/>
            <person name="Rezende De Castro R."/>
            <person name="Schneider M.P."/>
            <person name="Vasconcelos V."/>
            <person name="Leao P.N."/>
        </authorList>
    </citation>
    <scope>NUCLEOTIDE SEQUENCE</scope>
    <source>
        <strain evidence="13">LEGE 07157</strain>
    </source>
</reference>
<evidence type="ECO:0000256" key="7">
    <source>
        <dbReference type="ARBA" id="ARBA00022695"/>
    </source>
</evidence>
<comment type="similarity">
    <text evidence="2">Belongs to the SUA5 family.</text>
</comment>
<dbReference type="PROSITE" id="PS51163">
    <property type="entry name" value="YRDC"/>
    <property type="match status" value="1"/>
</dbReference>
<keyword evidence="6" id="KW-0819">tRNA processing</keyword>
<dbReference type="GO" id="GO:0008033">
    <property type="term" value="P:tRNA processing"/>
    <property type="evidence" value="ECO:0007669"/>
    <property type="project" value="UniProtKB-KW"/>
</dbReference>
<dbReference type="InterPro" id="IPR006070">
    <property type="entry name" value="Sua5-like_dom"/>
</dbReference>
<dbReference type="GO" id="GO:0061710">
    <property type="term" value="F:L-threonylcarbamoyladenylate synthase"/>
    <property type="evidence" value="ECO:0007669"/>
    <property type="project" value="UniProtKB-EC"/>
</dbReference>
<evidence type="ECO:0000313" key="14">
    <source>
        <dbReference type="Proteomes" id="UP000654482"/>
    </source>
</evidence>
<evidence type="ECO:0000256" key="1">
    <source>
        <dbReference type="ARBA" id="ARBA00004496"/>
    </source>
</evidence>
<evidence type="ECO:0000259" key="12">
    <source>
        <dbReference type="PROSITE" id="PS51163"/>
    </source>
</evidence>
<dbReference type="GO" id="GO:0005524">
    <property type="term" value="F:ATP binding"/>
    <property type="evidence" value="ECO:0007669"/>
    <property type="project" value="UniProtKB-KW"/>
</dbReference>
<evidence type="ECO:0000256" key="8">
    <source>
        <dbReference type="ARBA" id="ARBA00022741"/>
    </source>
</evidence>
<dbReference type="EMBL" id="JADEWZ010000018">
    <property type="protein sequence ID" value="MBE9116835.1"/>
    <property type="molecule type" value="Genomic_DNA"/>
</dbReference>
<name>A0A8J7JBG3_9CYAN</name>
<dbReference type="PANTHER" id="PTHR17490">
    <property type="entry name" value="SUA5"/>
    <property type="match status" value="1"/>
</dbReference>
<dbReference type="InterPro" id="IPR050156">
    <property type="entry name" value="TC-AMP_synthase_SUA5"/>
</dbReference>
<comment type="catalytic activity">
    <reaction evidence="11">
        <text>L-threonine + hydrogencarbonate + ATP = L-threonylcarbamoyladenylate + diphosphate + H2O</text>
        <dbReference type="Rhea" id="RHEA:36407"/>
        <dbReference type="ChEBI" id="CHEBI:15377"/>
        <dbReference type="ChEBI" id="CHEBI:17544"/>
        <dbReference type="ChEBI" id="CHEBI:30616"/>
        <dbReference type="ChEBI" id="CHEBI:33019"/>
        <dbReference type="ChEBI" id="CHEBI:57926"/>
        <dbReference type="ChEBI" id="CHEBI:73682"/>
        <dbReference type="EC" id="2.7.7.87"/>
    </reaction>
</comment>
<evidence type="ECO:0000256" key="5">
    <source>
        <dbReference type="ARBA" id="ARBA00022679"/>
    </source>
</evidence>
<evidence type="ECO:0000256" key="10">
    <source>
        <dbReference type="ARBA" id="ARBA00029774"/>
    </source>
</evidence>
<dbReference type="AlphaFoldDB" id="A0A8J7JBG3"/>
<keyword evidence="9" id="KW-0067">ATP-binding</keyword>